<comment type="subcellular location">
    <subcellularLocation>
        <location evidence="1">Membrane</location>
        <topology evidence="1">Multi-pass membrane protein</topology>
    </subcellularLocation>
</comment>
<evidence type="ECO:0000313" key="7">
    <source>
        <dbReference type="Proteomes" id="UP000092443"/>
    </source>
</evidence>
<feature type="transmembrane region" description="Helical" evidence="5">
    <location>
        <begin position="148"/>
        <end position="165"/>
    </location>
</feature>
<dbReference type="AlphaFoldDB" id="A0A9C5ZCN8"/>
<evidence type="ECO:0000256" key="2">
    <source>
        <dbReference type="ARBA" id="ARBA00022692"/>
    </source>
</evidence>
<feature type="transmembrane region" description="Helical" evidence="5">
    <location>
        <begin position="301"/>
        <end position="320"/>
    </location>
</feature>
<feature type="transmembrane region" description="Helical" evidence="5">
    <location>
        <begin position="54"/>
        <end position="77"/>
    </location>
</feature>
<feature type="transmembrane region" description="Helical" evidence="5">
    <location>
        <begin position="212"/>
        <end position="232"/>
    </location>
</feature>
<dbReference type="SUPFAM" id="SSF103481">
    <property type="entry name" value="Multidrug resistance efflux transporter EmrE"/>
    <property type="match status" value="1"/>
</dbReference>
<name>A0A9C5ZCN8_9MUSC</name>
<feature type="transmembrane region" description="Helical" evidence="5">
    <location>
        <begin position="20"/>
        <end position="42"/>
    </location>
</feature>
<keyword evidence="2 5" id="KW-0812">Transmembrane</keyword>
<evidence type="ECO:0000259" key="6">
    <source>
        <dbReference type="Pfam" id="PF03151"/>
    </source>
</evidence>
<keyword evidence="3 5" id="KW-1133">Transmembrane helix</keyword>
<organism evidence="7 8">
    <name type="scientific">Glossina fuscipes</name>
    <dbReference type="NCBI Taxonomy" id="7396"/>
    <lineage>
        <taxon>Eukaryota</taxon>
        <taxon>Metazoa</taxon>
        <taxon>Ecdysozoa</taxon>
        <taxon>Arthropoda</taxon>
        <taxon>Hexapoda</taxon>
        <taxon>Insecta</taxon>
        <taxon>Pterygota</taxon>
        <taxon>Neoptera</taxon>
        <taxon>Endopterygota</taxon>
        <taxon>Diptera</taxon>
        <taxon>Brachycera</taxon>
        <taxon>Muscomorpha</taxon>
        <taxon>Hippoboscoidea</taxon>
        <taxon>Glossinidae</taxon>
        <taxon>Glossina</taxon>
    </lineage>
</organism>
<evidence type="ECO:0000256" key="1">
    <source>
        <dbReference type="ARBA" id="ARBA00004141"/>
    </source>
</evidence>
<evidence type="ECO:0000256" key="3">
    <source>
        <dbReference type="ARBA" id="ARBA00022989"/>
    </source>
</evidence>
<feature type="transmembrane region" description="Helical" evidence="5">
    <location>
        <begin position="244"/>
        <end position="264"/>
    </location>
</feature>
<gene>
    <name evidence="8" type="primary">LOC119638886</name>
</gene>
<dbReference type="Proteomes" id="UP000092443">
    <property type="component" value="Unplaced"/>
</dbReference>
<feature type="transmembrane region" description="Helical" evidence="5">
    <location>
        <begin position="172"/>
        <end position="192"/>
    </location>
</feature>
<evidence type="ECO:0000256" key="5">
    <source>
        <dbReference type="SAM" id="Phobius"/>
    </source>
</evidence>
<dbReference type="InterPro" id="IPR004853">
    <property type="entry name" value="Sugar_P_trans_dom"/>
</dbReference>
<sequence length="347" mass="38985">MYQKLDESKSTSLLGKYIKVFLVVTLYWIISILTVFVNKHLLSSDTVSLEAPLFVTWFQCVVSAVICFIASLLGRHFPSLVNFPEGNPLDTSTFRKMMPLSVLFILTVGANNLCLKYVGVAFYYVGRSLTTVFNMVFTYVLLRQKTSTPSILCCLLIVAGFMLGVNQESQTLTFSLQGTIFGILGSLALALYSIQTKKSLQYVNQEVWLLSYYNNLYSSLLFLPLIILNGELEAIITYKSLYEFWFIFIMLAGGLCGFAIGFVTTLQIKVTSPLTHTISGTAKACAQTVLATHWYQDKKSFLWWTSNAIVLLASAAYTKVKQLEMQRQHRSSAAFSPLDKRVIQAKR</sequence>
<dbReference type="InterPro" id="IPR037185">
    <property type="entry name" value="EmrE-like"/>
</dbReference>
<dbReference type="GO" id="GO:0016020">
    <property type="term" value="C:membrane"/>
    <property type="evidence" value="ECO:0007669"/>
    <property type="project" value="UniProtKB-SubCell"/>
</dbReference>
<feature type="domain" description="Sugar phosphate transporter" evidence="6">
    <location>
        <begin position="19"/>
        <end position="286"/>
    </location>
</feature>
<evidence type="ECO:0000313" key="8">
    <source>
        <dbReference type="RefSeq" id="XP_037891897.1"/>
    </source>
</evidence>
<accession>A0A9C5ZCN8</accession>
<keyword evidence="7" id="KW-1185">Reference proteome</keyword>
<dbReference type="GeneID" id="119638886"/>
<evidence type="ECO:0000256" key="4">
    <source>
        <dbReference type="ARBA" id="ARBA00023136"/>
    </source>
</evidence>
<dbReference type="RefSeq" id="XP_037891897.1">
    <property type="nucleotide sequence ID" value="XM_038035969.1"/>
</dbReference>
<dbReference type="Pfam" id="PF03151">
    <property type="entry name" value="TPT"/>
    <property type="match status" value="1"/>
</dbReference>
<protein>
    <submittedName>
        <fullName evidence="8">GDP-fucose transporter 1 isoform X1</fullName>
    </submittedName>
</protein>
<feature type="transmembrane region" description="Helical" evidence="5">
    <location>
        <begin position="97"/>
        <end position="115"/>
    </location>
</feature>
<dbReference type="PANTHER" id="PTHR11132">
    <property type="entry name" value="SOLUTE CARRIER FAMILY 35"/>
    <property type="match status" value="1"/>
</dbReference>
<dbReference type="InterPro" id="IPR050186">
    <property type="entry name" value="TPT_transporter"/>
</dbReference>
<reference evidence="8" key="1">
    <citation type="submission" date="2025-08" db="UniProtKB">
        <authorList>
            <consortium name="RefSeq"/>
        </authorList>
    </citation>
    <scope>IDENTIFICATION</scope>
    <source>
        <tissue evidence="8">Whole body pupa</tissue>
    </source>
</reference>
<proteinExistence type="predicted"/>
<keyword evidence="4 5" id="KW-0472">Membrane</keyword>
<dbReference type="KEGG" id="gfs:119638886"/>